<name>A0A1G9ZQC3_9BACI</name>
<dbReference type="AlphaFoldDB" id="A0A1G9ZQC3"/>
<keyword evidence="2" id="KW-1185">Reference proteome</keyword>
<dbReference type="RefSeq" id="WP_175444139.1">
    <property type="nucleotide sequence ID" value="NZ_FNIL01000001.1"/>
</dbReference>
<sequence>MPIYRELYNEHEKADVQFVGVDIAGDRYDFSLIYTSMFFGKALVICMHTGRQVLLEYEHLDDISNLSGMLHVDDEEDMEILAAFFKEAMKPYIAKPPIKM</sequence>
<dbReference type="STRING" id="745820.SAMN04488053_101204"/>
<dbReference type="EMBL" id="FNIL01000001">
    <property type="protein sequence ID" value="SDN23579.1"/>
    <property type="molecule type" value="Genomic_DNA"/>
</dbReference>
<evidence type="ECO:0000313" key="2">
    <source>
        <dbReference type="Proteomes" id="UP000198778"/>
    </source>
</evidence>
<dbReference type="Pfam" id="PF11256">
    <property type="entry name" value="SAV0927-like"/>
    <property type="match status" value="1"/>
</dbReference>
<organism evidence="1 2">
    <name type="scientific">Alkalicoccus daliensis</name>
    <dbReference type="NCBI Taxonomy" id="745820"/>
    <lineage>
        <taxon>Bacteria</taxon>
        <taxon>Bacillati</taxon>
        <taxon>Bacillota</taxon>
        <taxon>Bacilli</taxon>
        <taxon>Bacillales</taxon>
        <taxon>Bacillaceae</taxon>
        <taxon>Alkalicoccus</taxon>
    </lineage>
</organism>
<protein>
    <recommendedName>
        <fullName evidence="3">DUF3055 domain-containing protein</fullName>
    </recommendedName>
</protein>
<accession>A0A1G9ZQC3</accession>
<evidence type="ECO:0008006" key="3">
    <source>
        <dbReference type="Google" id="ProtNLM"/>
    </source>
</evidence>
<proteinExistence type="predicted"/>
<dbReference type="InterPro" id="IPR021415">
    <property type="entry name" value="SAV0927-like"/>
</dbReference>
<evidence type="ECO:0000313" key="1">
    <source>
        <dbReference type="EMBL" id="SDN23579.1"/>
    </source>
</evidence>
<gene>
    <name evidence="1" type="ORF">SAMN04488053_101204</name>
</gene>
<reference evidence="2" key="1">
    <citation type="submission" date="2016-10" db="EMBL/GenBank/DDBJ databases">
        <authorList>
            <person name="Varghese N."/>
            <person name="Submissions S."/>
        </authorList>
    </citation>
    <scope>NUCLEOTIDE SEQUENCE [LARGE SCALE GENOMIC DNA]</scope>
    <source>
        <strain evidence="2">CGMCC 1.10369</strain>
    </source>
</reference>
<dbReference type="Proteomes" id="UP000198778">
    <property type="component" value="Unassembled WGS sequence"/>
</dbReference>